<protein>
    <submittedName>
        <fullName evidence="1">Uncharacterized protein</fullName>
    </submittedName>
</protein>
<gene>
    <name evidence="1" type="ORF">Klosneuvirus_1_146</name>
</gene>
<proteinExistence type="predicted"/>
<accession>A0A1V0SHT7</accession>
<name>A0A1V0SHT7_9VIRU</name>
<sequence>MDKEEIDEFAGYGPDANFIRSIMTPASEDYESDLIKFIKQSGVIPEGSIKRTDNWISSYDENGKLEGSGIANAGSIELTYKLKYINCRDKKTIELLEDKQIISFIDESVPSITPTENDSSDDEDSGIRYKAYMDKTYKLQDPDIIVHPCSYVNIHYDTPNWKEHATFRIPADDEIKGFTRHELMKKALERFHMLYYIFSNYNIDDGKVNPEKPSCLFHPLLFINDYTDNGLRCLEYNKEKNYWVFECMEEH</sequence>
<organism evidence="1">
    <name type="scientific">Klosneuvirus KNV1</name>
    <dbReference type="NCBI Taxonomy" id="1977640"/>
    <lineage>
        <taxon>Viruses</taxon>
        <taxon>Varidnaviria</taxon>
        <taxon>Bamfordvirae</taxon>
        <taxon>Nucleocytoviricota</taxon>
        <taxon>Megaviricetes</taxon>
        <taxon>Imitervirales</taxon>
        <taxon>Mimiviridae</taxon>
        <taxon>Klosneuvirinae</taxon>
        <taxon>Klosneuvirus</taxon>
    </lineage>
</organism>
<dbReference type="EMBL" id="KY684108">
    <property type="protein sequence ID" value="ARF11289.1"/>
    <property type="molecule type" value="Genomic_DNA"/>
</dbReference>
<evidence type="ECO:0000313" key="1">
    <source>
        <dbReference type="EMBL" id="ARF11289.1"/>
    </source>
</evidence>
<reference evidence="1" key="1">
    <citation type="journal article" date="2017" name="Science">
        <title>Giant viruses with an expanded complement of translation system components.</title>
        <authorList>
            <person name="Schulz F."/>
            <person name="Yutin N."/>
            <person name="Ivanova N.N."/>
            <person name="Ortega D.R."/>
            <person name="Lee T.K."/>
            <person name="Vierheilig J."/>
            <person name="Daims H."/>
            <person name="Horn M."/>
            <person name="Wagner M."/>
            <person name="Jensen G.J."/>
            <person name="Kyrpides N.C."/>
            <person name="Koonin E.V."/>
            <person name="Woyke T."/>
        </authorList>
    </citation>
    <scope>NUCLEOTIDE SEQUENCE</scope>
    <source>
        <strain evidence="1">KNV1</strain>
    </source>
</reference>